<evidence type="ECO:0000256" key="6">
    <source>
        <dbReference type="ARBA" id="ARBA00023125"/>
    </source>
</evidence>
<dbReference type="GO" id="GO:0016829">
    <property type="term" value="F:lyase activity"/>
    <property type="evidence" value="ECO:0007669"/>
    <property type="project" value="UniProtKB-KW"/>
</dbReference>
<name>A0A645FBH1_9ZZZZ</name>
<dbReference type="EMBL" id="VSSQ01057101">
    <property type="protein sequence ID" value="MPN10912.1"/>
    <property type="molecule type" value="Genomic_DNA"/>
</dbReference>
<comment type="similarity">
    <text evidence="1">Belongs to the SOS response-associated peptidase family.</text>
</comment>
<keyword evidence="7" id="KW-0456">Lyase</keyword>
<evidence type="ECO:0000256" key="5">
    <source>
        <dbReference type="ARBA" id="ARBA00023124"/>
    </source>
</evidence>
<dbReference type="GO" id="GO:0006508">
    <property type="term" value="P:proteolysis"/>
    <property type="evidence" value="ECO:0007669"/>
    <property type="project" value="UniProtKB-KW"/>
</dbReference>
<dbReference type="GO" id="GO:0008233">
    <property type="term" value="F:peptidase activity"/>
    <property type="evidence" value="ECO:0007669"/>
    <property type="project" value="UniProtKB-KW"/>
</dbReference>
<organism evidence="8">
    <name type="scientific">bioreactor metagenome</name>
    <dbReference type="NCBI Taxonomy" id="1076179"/>
    <lineage>
        <taxon>unclassified sequences</taxon>
        <taxon>metagenomes</taxon>
        <taxon>ecological metagenomes</taxon>
    </lineage>
</organism>
<gene>
    <name evidence="8" type="ORF">SDC9_158209</name>
</gene>
<evidence type="ECO:0000256" key="1">
    <source>
        <dbReference type="ARBA" id="ARBA00008136"/>
    </source>
</evidence>
<evidence type="ECO:0000256" key="7">
    <source>
        <dbReference type="ARBA" id="ARBA00023239"/>
    </source>
</evidence>
<dbReference type="Gene3D" id="3.90.1680.10">
    <property type="entry name" value="SOS response associated peptidase-like"/>
    <property type="match status" value="1"/>
</dbReference>
<dbReference type="GO" id="GO:0106300">
    <property type="term" value="P:protein-DNA covalent cross-linking repair"/>
    <property type="evidence" value="ECO:0007669"/>
    <property type="project" value="InterPro"/>
</dbReference>
<keyword evidence="3" id="KW-0227">DNA damage</keyword>
<evidence type="ECO:0000313" key="8">
    <source>
        <dbReference type="EMBL" id="MPN10912.1"/>
    </source>
</evidence>
<evidence type="ECO:0000256" key="2">
    <source>
        <dbReference type="ARBA" id="ARBA00022670"/>
    </source>
</evidence>
<keyword evidence="2" id="KW-0645">Protease</keyword>
<dbReference type="InterPro" id="IPR003738">
    <property type="entry name" value="SRAP"/>
</dbReference>
<dbReference type="AlphaFoldDB" id="A0A645FBH1"/>
<accession>A0A645FBH1</accession>
<proteinExistence type="inferred from homology"/>
<evidence type="ECO:0000256" key="4">
    <source>
        <dbReference type="ARBA" id="ARBA00022801"/>
    </source>
</evidence>
<dbReference type="Pfam" id="PF02586">
    <property type="entry name" value="SRAP"/>
    <property type="match status" value="1"/>
</dbReference>
<comment type="caution">
    <text evidence="8">The sequence shown here is derived from an EMBL/GenBank/DDBJ whole genome shotgun (WGS) entry which is preliminary data.</text>
</comment>
<protein>
    <recommendedName>
        <fullName evidence="9">SOS response-associated peptidase YedK</fullName>
    </recommendedName>
</protein>
<evidence type="ECO:0008006" key="9">
    <source>
        <dbReference type="Google" id="ProtNLM"/>
    </source>
</evidence>
<dbReference type="InterPro" id="IPR036590">
    <property type="entry name" value="SRAP-like"/>
</dbReference>
<dbReference type="GO" id="GO:0003697">
    <property type="term" value="F:single-stranded DNA binding"/>
    <property type="evidence" value="ECO:0007669"/>
    <property type="project" value="InterPro"/>
</dbReference>
<dbReference type="SUPFAM" id="SSF143081">
    <property type="entry name" value="BB1717-like"/>
    <property type="match status" value="1"/>
</dbReference>
<reference evidence="8" key="1">
    <citation type="submission" date="2019-08" db="EMBL/GenBank/DDBJ databases">
        <authorList>
            <person name="Kucharzyk K."/>
            <person name="Murdoch R.W."/>
            <person name="Higgins S."/>
            <person name="Loffler F."/>
        </authorList>
    </citation>
    <scope>NUCLEOTIDE SEQUENCE</scope>
</reference>
<keyword evidence="4" id="KW-0378">Hydrolase</keyword>
<dbReference type="PANTHER" id="PTHR13604:SF0">
    <property type="entry name" value="ABASIC SITE PROCESSING PROTEIN HMCES"/>
    <property type="match status" value="1"/>
</dbReference>
<evidence type="ECO:0000256" key="3">
    <source>
        <dbReference type="ARBA" id="ARBA00022763"/>
    </source>
</evidence>
<dbReference type="PANTHER" id="PTHR13604">
    <property type="entry name" value="DC12-RELATED"/>
    <property type="match status" value="1"/>
</dbReference>
<sequence>MIPSFAFNEEMASDIREKTLNARSDTIHEKPSYKSSIKKQRAILVVDGFFEWQHVGNAKIPYYIFPKDNTAFYLGCIYNQWTNKLTGEIVDTFSIITTDANPMMEVIHNSKKRMPLILSKSDTKEWINPETDIDRINNLMKPFPESEMDAYQISKTAGNSKVNRNYPGIKDRVDNPNLF</sequence>
<keyword evidence="5" id="KW-0190">Covalent protein-DNA linkage</keyword>
<keyword evidence="6" id="KW-0238">DNA-binding</keyword>